<evidence type="ECO:0000313" key="2">
    <source>
        <dbReference type="EMBL" id="KFI28920.1"/>
    </source>
</evidence>
<keyword evidence="1" id="KW-0812">Transmembrane</keyword>
<keyword evidence="1" id="KW-0472">Membrane</keyword>
<proteinExistence type="predicted"/>
<name>A0A086Y3S0_9RHOB</name>
<reference evidence="2 3" key="1">
    <citation type="submission" date="2014-03" db="EMBL/GenBank/DDBJ databases">
        <title>Genome of Paenirhodobacter enshiensis DW2-9.</title>
        <authorList>
            <person name="Wang D."/>
            <person name="Wang G."/>
        </authorList>
    </citation>
    <scope>NUCLEOTIDE SEQUENCE [LARGE SCALE GENOMIC DNA]</scope>
    <source>
        <strain evidence="2 3">DW2-9</strain>
    </source>
</reference>
<keyword evidence="3" id="KW-1185">Reference proteome</keyword>
<feature type="transmembrane region" description="Helical" evidence="1">
    <location>
        <begin position="85"/>
        <end position="105"/>
    </location>
</feature>
<dbReference type="Pfam" id="PF03729">
    <property type="entry name" value="DUF308"/>
    <property type="match status" value="1"/>
</dbReference>
<organism evidence="2 3">
    <name type="scientific">Paenirhodobacter enshiensis</name>
    <dbReference type="NCBI Taxonomy" id="1105367"/>
    <lineage>
        <taxon>Bacteria</taxon>
        <taxon>Pseudomonadati</taxon>
        <taxon>Pseudomonadota</taxon>
        <taxon>Alphaproteobacteria</taxon>
        <taxon>Rhodobacterales</taxon>
        <taxon>Rhodobacter group</taxon>
        <taxon>Paenirhodobacter</taxon>
    </lineage>
</organism>
<keyword evidence="1" id="KW-1133">Transmembrane helix</keyword>
<dbReference type="InterPro" id="IPR005325">
    <property type="entry name" value="DUF308_memb"/>
</dbReference>
<feature type="transmembrane region" description="Helical" evidence="1">
    <location>
        <begin position="142"/>
        <end position="168"/>
    </location>
</feature>
<dbReference type="OrthoDB" id="5678253at2"/>
<evidence type="ECO:0008006" key="4">
    <source>
        <dbReference type="Google" id="ProtNLM"/>
    </source>
</evidence>
<evidence type="ECO:0000313" key="3">
    <source>
        <dbReference type="Proteomes" id="UP000028824"/>
    </source>
</evidence>
<dbReference type="STRING" id="1105367.CG50_12025"/>
<feature type="transmembrane region" description="Helical" evidence="1">
    <location>
        <begin position="31"/>
        <end position="49"/>
    </location>
</feature>
<comment type="caution">
    <text evidence="2">The sequence shown here is derived from an EMBL/GenBank/DDBJ whole genome shotgun (WGS) entry which is preliminary data.</text>
</comment>
<dbReference type="InterPro" id="IPR052712">
    <property type="entry name" value="Acid_resist_chaperone_HdeD"/>
</dbReference>
<evidence type="ECO:0000256" key="1">
    <source>
        <dbReference type="SAM" id="Phobius"/>
    </source>
</evidence>
<dbReference type="GO" id="GO:0005886">
    <property type="term" value="C:plasma membrane"/>
    <property type="evidence" value="ECO:0007669"/>
    <property type="project" value="TreeGrafter"/>
</dbReference>
<dbReference type="EMBL" id="JFZB01000005">
    <property type="protein sequence ID" value="KFI28920.1"/>
    <property type="molecule type" value="Genomic_DNA"/>
</dbReference>
<accession>A0A086Y3S0</accession>
<sequence>MKGTTSLIVSGALALAGGAIALIFPLPASLAVTLFVGWAFLFSGALGLWSVFSDKEMPSRGWAAAFALLDLVVGVWMLANPLAGMVSLTAVVGALFFVSGIVRLYMAFALMRGTPMFWMMLISGVISAGLGAYILFTVPESSLILLGTLLAIELIVIGSTLISLGLALRNSGK</sequence>
<dbReference type="RefSeq" id="WP_036635411.1">
    <property type="nucleotide sequence ID" value="NZ_CAXYYU010000001.1"/>
</dbReference>
<dbReference type="PANTHER" id="PTHR34989">
    <property type="entry name" value="PROTEIN HDED"/>
    <property type="match status" value="1"/>
</dbReference>
<dbReference type="eggNOG" id="COG3247">
    <property type="taxonomic scope" value="Bacteria"/>
</dbReference>
<dbReference type="PANTHER" id="PTHR34989:SF1">
    <property type="entry name" value="PROTEIN HDED"/>
    <property type="match status" value="1"/>
</dbReference>
<feature type="transmembrane region" description="Helical" evidence="1">
    <location>
        <begin position="61"/>
        <end position="79"/>
    </location>
</feature>
<dbReference type="AlphaFoldDB" id="A0A086Y3S0"/>
<gene>
    <name evidence="2" type="ORF">CG50_12025</name>
</gene>
<feature type="transmembrane region" description="Helical" evidence="1">
    <location>
        <begin position="117"/>
        <end position="136"/>
    </location>
</feature>
<protein>
    <recommendedName>
        <fullName evidence="4">HdeD protein</fullName>
    </recommendedName>
</protein>
<dbReference type="Proteomes" id="UP000028824">
    <property type="component" value="Unassembled WGS sequence"/>
</dbReference>